<dbReference type="InterPro" id="IPR058333">
    <property type="entry name" value="DUF8020"/>
</dbReference>
<keyword evidence="1" id="KW-1133">Transmembrane helix</keyword>
<keyword evidence="1" id="KW-0812">Transmembrane</keyword>
<sequence length="181" mass="17454">MEIKKLVATSVLAIAATGIAAVTAHGEAGMATTISGVDGPISYTAALAQDYSKATVGLASGTFALSPDRSAVDVLADNGEVVGAIPTTMRTEAGQQVSVTPELNSTATTLTLTPVNGPVPGAADSAQAVALKSIGDAGTTVAGVLIGCAIGALIGILFVLVGLPIGCVLGGILGGIVGANQ</sequence>
<evidence type="ECO:0000256" key="1">
    <source>
        <dbReference type="SAM" id="Phobius"/>
    </source>
</evidence>
<keyword evidence="5" id="KW-1185">Reference proteome</keyword>
<dbReference type="OrthoDB" id="4559353at2"/>
<dbReference type="EMBL" id="VXLC01000032">
    <property type="protein sequence ID" value="KAA8880584.1"/>
    <property type="molecule type" value="Genomic_DNA"/>
</dbReference>
<feature type="signal peptide" evidence="2">
    <location>
        <begin position="1"/>
        <end position="20"/>
    </location>
</feature>
<dbReference type="Pfam" id="PF26059">
    <property type="entry name" value="DUF8020"/>
    <property type="match status" value="1"/>
</dbReference>
<feature type="domain" description="DUF8020" evidence="3">
    <location>
        <begin position="40"/>
        <end position="115"/>
    </location>
</feature>
<comment type="caution">
    <text evidence="4">The sequence shown here is derived from an EMBL/GenBank/DDBJ whole genome shotgun (WGS) entry which is preliminary data.</text>
</comment>
<evidence type="ECO:0000259" key="3">
    <source>
        <dbReference type="Pfam" id="PF26059"/>
    </source>
</evidence>
<keyword evidence="2" id="KW-0732">Signal</keyword>
<reference evidence="4 5" key="1">
    <citation type="submission" date="2019-09" db="EMBL/GenBank/DDBJ databases">
        <authorList>
            <person name="Wang X."/>
        </authorList>
    </citation>
    <scope>NUCLEOTIDE SEQUENCE [LARGE SCALE GENOMIC DNA]</scope>
    <source>
        <strain evidence="4 5">CICC 11023</strain>
    </source>
</reference>
<gene>
    <name evidence="4" type="ORF">F3087_40400</name>
</gene>
<protein>
    <recommendedName>
        <fullName evidence="3">DUF8020 domain-containing protein</fullName>
    </recommendedName>
</protein>
<dbReference type="RefSeq" id="WP_150407462.1">
    <property type="nucleotide sequence ID" value="NZ_VXLC01000032.1"/>
</dbReference>
<organism evidence="4 5">
    <name type="scientific">Nocardia colli</name>
    <dbReference type="NCBI Taxonomy" id="2545717"/>
    <lineage>
        <taxon>Bacteria</taxon>
        <taxon>Bacillati</taxon>
        <taxon>Actinomycetota</taxon>
        <taxon>Actinomycetes</taxon>
        <taxon>Mycobacteriales</taxon>
        <taxon>Nocardiaceae</taxon>
        <taxon>Nocardia</taxon>
    </lineage>
</organism>
<evidence type="ECO:0000313" key="5">
    <source>
        <dbReference type="Proteomes" id="UP000323876"/>
    </source>
</evidence>
<accession>A0A5N0DXA1</accession>
<feature type="chain" id="PRO_5038619976" description="DUF8020 domain-containing protein" evidence="2">
    <location>
        <begin position="21"/>
        <end position="181"/>
    </location>
</feature>
<keyword evidence="1" id="KW-0472">Membrane</keyword>
<dbReference type="Proteomes" id="UP000323876">
    <property type="component" value="Unassembled WGS sequence"/>
</dbReference>
<proteinExistence type="predicted"/>
<evidence type="ECO:0000256" key="2">
    <source>
        <dbReference type="SAM" id="SignalP"/>
    </source>
</evidence>
<name>A0A5N0DXA1_9NOCA</name>
<evidence type="ECO:0000313" key="4">
    <source>
        <dbReference type="EMBL" id="KAA8880584.1"/>
    </source>
</evidence>
<feature type="transmembrane region" description="Helical" evidence="1">
    <location>
        <begin position="144"/>
        <end position="177"/>
    </location>
</feature>
<dbReference type="AlphaFoldDB" id="A0A5N0DXA1"/>